<evidence type="ECO:0000313" key="1">
    <source>
        <dbReference type="EMBL" id="AAO04023.1"/>
    </source>
</evidence>
<dbReference type="AlphaFoldDB" id="A0A0H2VHF2"/>
<dbReference type="InterPro" id="IPR036291">
    <property type="entry name" value="NAD(P)-bd_dom_sf"/>
</dbReference>
<sequence length="307" mass="35710">MKPKVLLAGGTGYIGRYLSRVIEHDAQLFALSKYPKPDKGSTNKITWLKRDIYNHKDVVEAMKGIDIAVYYLDPTKHSAKLTHATARDLNFIAADNFGRAASINKLKKIVYIPGSRHDNEAIERLGAYGVPVDCTDVEVKRPHINVELQTAKYDDVRTAMKMILPKKWTLNQLVDYFSRWLDETKGTFVHTQKQDHHYIIYNRNIKRPLAIFKMVNTTEDIITLHLVDGKLMKPKSKKQAKLEFRLLKGTRLIMVHLYDYIPRLFWPIYYFIQAPIQGLLMRGFEIDCRIKHYQGRIQSGEKIKYTK</sequence>
<dbReference type="Proteomes" id="UP000001411">
    <property type="component" value="Chromosome"/>
</dbReference>
<evidence type="ECO:0008006" key="3">
    <source>
        <dbReference type="Google" id="ProtNLM"/>
    </source>
</evidence>
<dbReference type="HOGENOM" id="CLU_079605_0_0_9"/>
<evidence type="ECO:0000313" key="2">
    <source>
        <dbReference type="Proteomes" id="UP000001411"/>
    </source>
</evidence>
<reference evidence="1 2" key="1">
    <citation type="journal article" date="2003" name="Mol. Microbiol.">
        <title>Genome-based analysis of virulence genes in a non-biofilm-forming Staphylococcus epidermidis strain (ATCC 12228).</title>
        <authorList>
            <person name="Zhang Y.Q."/>
            <person name="Ren S.X."/>
            <person name="Li H.L."/>
            <person name="Wang Y.X."/>
            <person name="Fu G."/>
            <person name="Yang J."/>
            <person name="Qin Z.Q."/>
            <person name="Miao Y.G."/>
            <person name="Wang W.Y."/>
            <person name="Chen R.S."/>
            <person name="Shen Y."/>
            <person name="Chen Z."/>
            <person name="Yuan Z.H."/>
            <person name="Zhao G.P."/>
            <person name="Qu D."/>
            <person name="Danchin A."/>
            <person name="Wen Y.M."/>
        </authorList>
    </citation>
    <scope>NUCLEOTIDE SEQUENCE [LARGE SCALE GENOMIC DNA]</scope>
    <source>
        <strain evidence="2">ATCC 12228 / FDA PCI 1200</strain>
    </source>
</reference>
<dbReference type="OrthoDB" id="2408183at2"/>
<dbReference type="EMBL" id="AE015929">
    <property type="protein sequence ID" value="AAO04023.1"/>
    <property type="molecule type" value="Genomic_DNA"/>
</dbReference>
<dbReference type="Gene3D" id="3.40.50.720">
    <property type="entry name" value="NAD(P)-binding Rossmann-like Domain"/>
    <property type="match status" value="1"/>
</dbReference>
<organism evidence="1 2">
    <name type="scientific">Staphylococcus epidermidis (strain ATCC 12228 / FDA PCI 1200)</name>
    <dbReference type="NCBI Taxonomy" id="176280"/>
    <lineage>
        <taxon>Bacteria</taxon>
        <taxon>Bacillati</taxon>
        <taxon>Bacillota</taxon>
        <taxon>Bacilli</taxon>
        <taxon>Bacillales</taxon>
        <taxon>Staphylococcaceae</taxon>
        <taxon>Staphylococcus</taxon>
    </lineage>
</organism>
<dbReference type="GeneID" id="50019418"/>
<dbReference type="KEGG" id="sep:SE_0426"/>
<proteinExistence type="predicted"/>
<gene>
    <name evidence="1" type="ordered locus">SE_0426</name>
</gene>
<dbReference type="eggNOG" id="COG0451">
    <property type="taxonomic scope" value="Bacteria"/>
</dbReference>
<dbReference type="SUPFAM" id="SSF51735">
    <property type="entry name" value="NAD(P)-binding Rossmann-fold domains"/>
    <property type="match status" value="1"/>
</dbReference>
<accession>A0A0H2VHF2</accession>
<protein>
    <recommendedName>
        <fullName evidence="3">3-beta hydroxysteroid dehydrogenase</fullName>
    </recommendedName>
</protein>
<dbReference type="RefSeq" id="WP_001832033.1">
    <property type="nucleotide sequence ID" value="NC_004461.1"/>
</dbReference>
<name>A0A0H2VHF2_STAES</name>
<dbReference type="PATRIC" id="fig|176280.10.peg.400"/>